<keyword evidence="7" id="KW-1015">Disulfide bond</keyword>
<name>A0A5S6QT05_TRIMR</name>
<reference evidence="13" key="1">
    <citation type="submission" date="2019-12" db="UniProtKB">
        <authorList>
            <consortium name="WormBaseParasite"/>
        </authorList>
    </citation>
    <scope>IDENTIFICATION</scope>
</reference>
<dbReference type="STRING" id="70415.A0A5S6QT05"/>
<dbReference type="EC" id="1.15.1.1" evidence="9"/>
<comment type="function">
    <text evidence="9">Destroys radicals which are normally produced within the cells and which are toxic to biological systems.</text>
</comment>
<evidence type="ECO:0000256" key="8">
    <source>
        <dbReference type="ARBA" id="ARBA00049204"/>
    </source>
</evidence>
<keyword evidence="12" id="KW-1185">Reference proteome</keyword>
<dbReference type="GO" id="GO:0004784">
    <property type="term" value="F:superoxide dismutase activity"/>
    <property type="evidence" value="ECO:0007669"/>
    <property type="project" value="UniProtKB-EC"/>
</dbReference>
<keyword evidence="2 9" id="KW-0479">Metal-binding</keyword>
<evidence type="ECO:0000256" key="4">
    <source>
        <dbReference type="ARBA" id="ARBA00022862"/>
    </source>
</evidence>
<keyword evidence="3 9" id="KW-0862">Zinc</keyword>
<dbReference type="Pfam" id="PF00080">
    <property type="entry name" value="Sod_Cu"/>
    <property type="match status" value="1"/>
</dbReference>
<keyword evidence="6 9" id="KW-0186">Copper</keyword>
<sequence>MPWIVLLLLLPIGSIQSRRDWSMGHRPQFGYGPRYAIARFDGNIKGVVIFSQDHRQPLNISGKLTGLPPGPHGFHVHEYGDFRDGCMSAGAHFDPYGYRHGSPTARERHAGDLGNIIAQADGTATIDMTDSILQLRGHHSIAGRALVIHEKEDDMGLGGDEESLKTGNAGGRIACAVIARASNINN</sequence>
<dbReference type="PANTHER" id="PTHR10003">
    <property type="entry name" value="SUPEROXIDE DISMUTASE CU-ZN -RELATED"/>
    <property type="match status" value="1"/>
</dbReference>
<evidence type="ECO:0000256" key="3">
    <source>
        <dbReference type="ARBA" id="ARBA00022833"/>
    </source>
</evidence>
<dbReference type="GO" id="GO:0005507">
    <property type="term" value="F:copper ion binding"/>
    <property type="evidence" value="ECO:0007669"/>
    <property type="project" value="InterPro"/>
</dbReference>
<feature type="chain" id="PRO_5024357634" description="Superoxide dismutase [Cu-Zn]" evidence="10">
    <location>
        <begin position="18"/>
        <end position="186"/>
    </location>
</feature>
<evidence type="ECO:0000256" key="7">
    <source>
        <dbReference type="ARBA" id="ARBA00023157"/>
    </source>
</evidence>
<comment type="cofactor">
    <cofactor evidence="9">
        <name>Cu cation</name>
        <dbReference type="ChEBI" id="CHEBI:23378"/>
    </cofactor>
    <text evidence="9">Binds 1 copper ion per subunit.</text>
</comment>
<evidence type="ECO:0000259" key="11">
    <source>
        <dbReference type="Pfam" id="PF00080"/>
    </source>
</evidence>
<evidence type="ECO:0000256" key="10">
    <source>
        <dbReference type="SAM" id="SignalP"/>
    </source>
</evidence>
<protein>
    <recommendedName>
        <fullName evidence="9">Superoxide dismutase [Cu-Zn]</fullName>
        <ecNumber evidence="9">1.15.1.1</ecNumber>
    </recommendedName>
</protein>
<evidence type="ECO:0000256" key="2">
    <source>
        <dbReference type="ARBA" id="ARBA00022723"/>
    </source>
</evidence>
<dbReference type="CDD" id="cd00305">
    <property type="entry name" value="Cu-Zn_Superoxide_Dismutase"/>
    <property type="match status" value="1"/>
</dbReference>
<accession>A0A5S6QT05</accession>
<keyword evidence="4" id="KW-0049">Antioxidant</keyword>
<evidence type="ECO:0000256" key="6">
    <source>
        <dbReference type="ARBA" id="ARBA00023008"/>
    </source>
</evidence>
<dbReference type="SUPFAM" id="SSF49329">
    <property type="entry name" value="Cu,Zn superoxide dismutase-like"/>
    <property type="match status" value="1"/>
</dbReference>
<evidence type="ECO:0000313" key="12">
    <source>
        <dbReference type="Proteomes" id="UP000046395"/>
    </source>
</evidence>
<dbReference type="InterPro" id="IPR036423">
    <property type="entry name" value="SOD-like_Cu/Zn_dom_sf"/>
</dbReference>
<organism evidence="12 13">
    <name type="scientific">Trichuris muris</name>
    <name type="common">Mouse whipworm</name>
    <dbReference type="NCBI Taxonomy" id="70415"/>
    <lineage>
        <taxon>Eukaryota</taxon>
        <taxon>Metazoa</taxon>
        <taxon>Ecdysozoa</taxon>
        <taxon>Nematoda</taxon>
        <taxon>Enoplea</taxon>
        <taxon>Dorylaimia</taxon>
        <taxon>Trichinellida</taxon>
        <taxon>Trichuridae</taxon>
        <taxon>Trichuris</taxon>
    </lineage>
</organism>
<evidence type="ECO:0000256" key="9">
    <source>
        <dbReference type="RuleBase" id="RU000393"/>
    </source>
</evidence>
<comment type="cofactor">
    <cofactor evidence="9">
        <name>Zn(2+)</name>
        <dbReference type="ChEBI" id="CHEBI:29105"/>
    </cofactor>
    <text evidence="9">Binds 1 zinc ion per subunit.</text>
</comment>
<keyword evidence="5 9" id="KW-0560">Oxidoreductase</keyword>
<dbReference type="InterPro" id="IPR018152">
    <property type="entry name" value="SOD_Cu/Zn_BS"/>
</dbReference>
<dbReference type="PROSITE" id="PS00332">
    <property type="entry name" value="SOD_CU_ZN_2"/>
    <property type="match status" value="1"/>
</dbReference>
<dbReference type="PRINTS" id="PR00068">
    <property type="entry name" value="CUZNDISMTASE"/>
</dbReference>
<comment type="similarity">
    <text evidence="1 9">Belongs to the Cu-Zn superoxide dismutase family.</text>
</comment>
<dbReference type="InterPro" id="IPR001424">
    <property type="entry name" value="SOD_Cu_Zn_dom"/>
</dbReference>
<evidence type="ECO:0000256" key="1">
    <source>
        <dbReference type="ARBA" id="ARBA00010457"/>
    </source>
</evidence>
<feature type="signal peptide" evidence="10">
    <location>
        <begin position="1"/>
        <end position="17"/>
    </location>
</feature>
<dbReference type="InterPro" id="IPR024134">
    <property type="entry name" value="SOD_Cu/Zn_/chaperone"/>
</dbReference>
<dbReference type="Proteomes" id="UP000046395">
    <property type="component" value="Unassembled WGS sequence"/>
</dbReference>
<evidence type="ECO:0000313" key="13">
    <source>
        <dbReference type="WBParaSite" id="TMUE_2000010501.1"/>
    </source>
</evidence>
<comment type="catalytic activity">
    <reaction evidence="8 9">
        <text>2 superoxide + 2 H(+) = H2O2 + O2</text>
        <dbReference type="Rhea" id="RHEA:20696"/>
        <dbReference type="ChEBI" id="CHEBI:15378"/>
        <dbReference type="ChEBI" id="CHEBI:15379"/>
        <dbReference type="ChEBI" id="CHEBI:16240"/>
        <dbReference type="ChEBI" id="CHEBI:18421"/>
        <dbReference type="EC" id="1.15.1.1"/>
    </reaction>
</comment>
<keyword evidence="10" id="KW-0732">Signal</keyword>
<dbReference type="WBParaSite" id="TMUE_2000010501.1">
    <property type="protein sequence ID" value="TMUE_2000010501.1"/>
    <property type="gene ID" value="WBGene00290715"/>
</dbReference>
<dbReference type="AlphaFoldDB" id="A0A5S6QT05"/>
<feature type="domain" description="Superoxide dismutase copper/zinc binding" evidence="11">
    <location>
        <begin position="44"/>
        <end position="178"/>
    </location>
</feature>
<evidence type="ECO:0000256" key="5">
    <source>
        <dbReference type="ARBA" id="ARBA00023002"/>
    </source>
</evidence>
<proteinExistence type="inferred from homology"/>
<dbReference type="FunFam" id="2.60.40.200:FF:000003">
    <property type="entry name" value="Superoxide dismutase [Cu-Zn], chloroplastic"/>
    <property type="match status" value="1"/>
</dbReference>
<dbReference type="Gene3D" id="2.60.40.200">
    <property type="entry name" value="Superoxide dismutase, copper/zinc binding domain"/>
    <property type="match status" value="1"/>
</dbReference>